<organism evidence="10 11">
    <name type="scientific">Ziziphus jujuba</name>
    <name type="common">Chinese jujube</name>
    <name type="synonym">Ziziphus sativa</name>
    <dbReference type="NCBI Taxonomy" id="326968"/>
    <lineage>
        <taxon>Eukaryota</taxon>
        <taxon>Viridiplantae</taxon>
        <taxon>Streptophyta</taxon>
        <taxon>Embryophyta</taxon>
        <taxon>Tracheophyta</taxon>
        <taxon>Spermatophyta</taxon>
        <taxon>Magnoliopsida</taxon>
        <taxon>eudicotyledons</taxon>
        <taxon>Gunneridae</taxon>
        <taxon>Pentapetalae</taxon>
        <taxon>rosids</taxon>
        <taxon>fabids</taxon>
        <taxon>Rosales</taxon>
        <taxon>Rhamnaceae</taxon>
        <taxon>Paliureae</taxon>
        <taxon>Ziziphus</taxon>
    </lineage>
</organism>
<keyword evidence="10" id="KW-1185">Reference proteome</keyword>
<dbReference type="InterPro" id="IPR055414">
    <property type="entry name" value="LRR_R13L4/SHOC2-like"/>
</dbReference>
<dbReference type="InterPro" id="IPR058192">
    <property type="entry name" value="WHD_ROQ1-like"/>
</dbReference>
<dbReference type="SUPFAM" id="SSF52200">
    <property type="entry name" value="Toll/Interleukin receptor TIR domain"/>
    <property type="match status" value="1"/>
</dbReference>
<dbReference type="RefSeq" id="XP_060669977.1">
    <property type="nucleotide sequence ID" value="XM_060813994.1"/>
</dbReference>
<keyword evidence="2" id="KW-0433">Leucine-rich repeat</keyword>
<reference evidence="10" key="1">
    <citation type="submission" date="2025-05" db="UniProtKB">
        <authorList>
            <consortium name="RefSeq"/>
        </authorList>
    </citation>
    <scope>NUCLEOTIDE SEQUENCE [LARGE SCALE GENOMIC DNA]</scope>
</reference>
<dbReference type="InterPro" id="IPR042197">
    <property type="entry name" value="Apaf_helical"/>
</dbReference>
<dbReference type="Gene3D" id="3.80.10.10">
    <property type="entry name" value="Ribonuclease Inhibitor"/>
    <property type="match status" value="5"/>
</dbReference>
<protein>
    <recommendedName>
        <fullName evidence="1">ADP-ribosyl cyclase/cyclic ADP-ribose hydrolase</fullName>
        <ecNumber evidence="1">3.2.2.6</ecNumber>
    </recommendedName>
</protein>
<dbReference type="SMART" id="SM00255">
    <property type="entry name" value="TIR"/>
    <property type="match status" value="1"/>
</dbReference>
<dbReference type="InterPro" id="IPR045344">
    <property type="entry name" value="C-JID"/>
</dbReference>
<dbReference type="EC" id="3.2.2.6" evidence="1"/>
<dbReference type="Pfam" id="PF01582">
    <property type="entry name" value="TIR"/>
    <property type="match status" value="1"/>
</dbReference>
<evidence type="ECO:0000256" key="5">
    <source>
        <dbReference type="ARBA" id="ARBA00022821"/>
    </source>
</evidence>
<keyword evidence="5" id="KW-0611">Plant defense</keyword>
<evidence type="ECO:0000259" key="9">
    <source>
        <dbReference type="PROSITE" id="PS50104"/>
    </source>
</evidence>
<evidence type="ECO:0000313" key="10">
    <source>
        <dbReference type="Proteomes" id="UP001652623"/>
    </source>
</evidence>
<accession>A0ABM3ZZR4</accession>
<evidence type="ECO:0000256" key="8">
    <source>
        <dbReference type="SAM" id="MobiDB-lite"/>
    </source>
</evidence>
<evidence type="ECO:0000256" key="2">
    <source>
        <dbReference type="ARBA" id="ARBA00022614"/>
    </source>
</evidence>
<dbReference type="SMART" id="SM00364">
    <property type="entry name" value="LRR_BAC"/>
    <property type="match status" value="23"/>
</dbReference>
<comment type="catalytic activity">
    <reaction evidence="7">
        <text>NAD(+) + H2O = ADP-D-ribose + nicotinamide + H(+)</text>
        <dbReference type="Rhea" id="RHEA:16301"/>
        <dbReference type="ChEBI" id="CHEBI:15377"/>
        <dbReference type="ChEBI" id="CHEBI:15378"/>
        <dbReference type="ChEBI" id="CHEBI:17154"/>
        <dbReference type="ChEBI" id="CHEBI:57540"/>
        <dbReference type="ChEBI" id="CHEBI:57967"/>
        <dbReference type="EC" id="3.2.2.6"/>
    </reaction>
    <physiologicalReaction direction="left-to-right" evidence="7">
        <dbReference type="Rhea" id="RHEA:16302"/>
    </physiologicalReaction>
</comment>
<sequence length="1639" mass="186419">MVKLLTNSLLSCSQNRQTERFGIGIGDEQAWVTNMASSSSSSAQEKHDVFLSFRGEDTRFGFTSNLFNALRGKSIQAYMDNQELESGHEISPQLMKAIQESKICIIVLSKKFASSTWCLNELVHILECKGNENVIPIFYEIDPSIVRKQSNSYAEAFVEHEQHYKDKMEKVEQWRRALENLANLCGYHSKNFRDEHELVNKIAKDILLKLPKYQLTNYGDLIEIEEPLKEIESLLSIGQMDVRIIGIWGMGGIGKTTLASLVFQRFSSPHFDAYCFLEDIPEADNTNHLRKRLFYELLGDENLPRMDTPVLGSRFIQDRLHWKKVFIVLDNLNGRSSKLNDLLEGYQLGIGSRIIVTSRDKQLLVTKNCQIYQLKGLYDRDALRLFRFHAFEPNSLATCYEALLESFAHYAKGNPLALKVLGSSLKYKSVEEWKSELDKLKTDLDPEIKKVLRISYDGLGDKSIQGIFLDIACFFMYQVPREEVESISNHATIGISVLIDKSLISEWYGMLRMHDLLRQMARAIVRDESRDCGNRSRLWNNKDSCHVLERNTGTSAIEGIILDQSQLRKDVKVTPTAFSKMPNLRLLKLHSDKRFPSGECNFRVSLPDEVDPFDWDDLKYFQWDTYPLKYLLYFNPENLVQLIMRESQLELLWNEDQPLELVKLKKIDLSYSEHLMQIPNLSRAINLQVLNLHGCYNLEDGLENLPISVRKLYLSRTAIKRLPESIWKLKYLERLHLSGCRNLRKFPEISGRMESLVEIKLYGTEIEELPNSIDNLTRLRTLHLGSLESFGGCNKIIKFLPNSLCKLLHLQDLNLGECSSIEELPPLPRGLRELDIGKCERLKSLPELPSSLRFLRAKECSSLEELPPLPRGLIELDIGKCERLKSLPELPSSLIRLRPEECSSLEELPPLPHALWKLNIGKCERLKSLPELPSSLIRLRPEECSSHEELPPLPHGLTQLNIGKCERLKSLPELPSSLRFLGAKECSSLEELPPLPRGLIELDIGKCERLKSLPELPSSLIRLRPEECSSLEELPPLPHGLTKLNIGKCERLKSLPELPSSLYDLCAEECSSLEELPPLPHALWKLNIGKCERMKSLPELPSSLYYLFAEECSSLEELPPLPHGLTKLNIGKCERLKSLPELPSSLYDLCAEECSSLEELPPLPHALGKLNIGKCERLKSLPELPSSLYDLCAEECSSLEELPPLPHALWKLNIGKCERLKSLPELPSSLYDLCAEECSSLEELPPLPHALEELNIGKCERLKSLPELPSSLYDLCAEECASLEELPPLPHALEELNIGKCERLKSLPELPSSLYDLCAVECSSLEELPPLPHALEILNIGKCERLKSLPELPSSLKVLKADDCTSLETISSWGYPTEQGQVDKDPVFSFVNCIKLDDSTLNNIIADHVNHQVSSAEDNTGFVYPGDEIPEWFSYQTGGQDSINIHLPPYWFKLGLRFAICFVYVVLNGYYDQLIEVEYEFNFKANTSNGGDDLLYKHGGELTRFFGRIIDSDHVSIVTQPHKRGGFFWPISDDELLEVFGPNWSSICRNITEASFHVFHKDQNGVIMNIKKLGIHPLNNGFEEPNVDGGSTSKRGFDECSSDQPNEYQHNHDTIFPRESSLWDNILAFLFQMNSCFGR</sequence>
<dbReference type="Gene3D" id="1.10.8.430">
    <property type="entry name" value="Helical domain of apoptotic protease-activating factors"/>
    <property type="match status" value="1"/>
</dbReference>
<dbReference type="PANTHER" id="PTHR11017">
    <property type="entry name" value="LEUCINE-RICH REPEAT-CONTAINING PROTEIN"/>
    <property type="match status" value="1"/>
</dbReference>
<dbReference type="Pfam" id="PF23282">
    <property type="entry name" value="WHD_ROQ1"/>
    <property type="match status" value="1"/>
</dbReference>
<evidence type="ECO:0000256" key="6">
    <source>
        <dbReference type="ARBA" id="ARBA00023027"/>
    </source>
</evidence>
<dbReference type="Pfam" id="PF20160">
    <property type="entry name" value="C-JID"/>
    <property type="match status" value="1"/>
</dbReference>
<evidence type="ECO:0000256" key="3">
    <source>
        <dbReference type="ARBA" id="ARBA00022737"/>
    </source>
</evidence>
<keyword evidence="6" id="KW-0520">NAD</keyword>
<dbReference type="InterPro" id="IPR027417">
    <property type="entry name" value="P-loop_NTPase"/>
</dbReference>
<evidence type="ECO:0000256" key="7">
    <source>
        <dbReference type="ARBA" id="ARBA00047304"/>
    </source>
</evidence>
<dbReference type="InterPro" id="IPR002182">
    <property type="entry name" value="NB-ARC"/>
</dbReference>
<dbReference type="SUPFAM" id="SSF46785">
    <property type="entry name" value="Winged helix' DNA-binding domain"/>
    <property type="match status" value="1"/>
</dbReference>
<name>A0ABM3ZZR4_ZIZJJ</name>
<dbReference type="PRINTS" id="PR00364">
    <property type="entry name" value="DISEASERSIST"/>
</dbReference>
<dbReference type="SUPFAM" id="SSF52540">
    <property type="entry name" value="P-loop containing nucleoside triphosphate hydrolases"/>
    <property type="match status" value="1"/>
</dbReference>
<evidence type="ECO:0000256" key="4">
    <source>
        <dbReference type="ARBA" id="ARBA00022801"/>
    </source>
</evidence>
<dbReference type="SUPFAM" id="SSF52058">
    <property type="entry name" value="L domain-like"/>
    <property type="match status" value="2"/>
</dbReference>
<dbReference type="InterPro" id="IPR035897">
    <property type="entry name" value="Toll_tir_struct_dom_sf"/>
</dbReference>
<reference evidence="11" key="2">
    <citation type="submission" date="2025-08" db="UniProtKB">
        <authorList>
            <consortium name="RefSeq"/>
        </authorList>
    </citation>
    <scope>IDENTIFICATION</scope>
    <source>
        <tissue evidence="11">Seedling</tissue>
    </source>
</reference>
<dbReference type="Gene3D" id="3.40.50.300">
    <property type="entry name" value="P-loop containing nucleotide triphosphate hydrolases"/>
    <property type="match status" value="1"/>
</dbReference>
<feature type="region of interest" description="Disordered" evidence="8">
    <location>
        <begin position="1584"/>
        <end position="1605"/>
    </location>
</feature>
<evidence type="ECO:0000256" key="1">
    <source>
        <dbReference type="ARBA" id="ARBA00011982"/>
    </source>
</evidence>
<evidence type="ECO:0000313" key="11">
    <source>
        <dbReference type="RefSeq" id="XP_060669977.1"/>
    </source>
</evidence>
<dbReference type="Gene3D" id="3.40.50.10140">
    <property type="entry name" value="Toll/interleukin-1 receptor homology (TIR) domain"/>
    <property type="match status" value="1"/>
</dbReference>
<dbReference type="Pfam" id="PF00931">
    <property type="entry name" value="NB-ARC"/>
    <property type="match status" value="1"/>
</dbReference>
<dbReference type="Pfam" id="PF23598">
    <property type="entry name" value="LRR_14"/>
    <property type="match status" value="1"/>
</dbReference>
<gene>
    <name evidence="11" type="primary">LOC107418350</name>
</gene>
<dbReference type="PROSITE" id="PS50104">
    <property type="entry name" value="TIR"/>
    <property type="match status" value="1"/>
</dbReference>
<dbReference type="Proteomes" id="UP001652623">
    <property type="component" value="Chromosome 2"/>
</dbReference>
<dbReference type="GeneID" id="107418350"/>
<dbReference type="InterPro" id="IPR032675">
    <property type="entry name" value="LRR_dom_sf"/>
</dbReference>
<dbReference type="InterPro" id="IPR000157">
    <property type="entry name" value="TIR_dom"/>
</dbReference>
<dbReference type="InterPro" id="IPR044974">
    <property type="entry name" value="Disease_R_plants"/>
</dbReference>
<dbReference type="InterPro" id="IPR036390">
    <property type="entry name" value="WH_DNA-bd_sf"/>
</dbReference>
<feature type="domain" description="TIR" evidence="9">
    <location>
        <begin position="45"/>
        <end position="210"/>
    </location>
</feature>
<proteinExistence type="predicted"/>
<dbReference type="PANTHER" id="PTHR11017:SF479">
    <property type="entry name" value="DISEASE RESISTANCE PROTEIN (TIR-NBS-LRR CLASS) FAMILY"/>
    <property type="match status" value="1"/>
</dbReference>
<keyword evidence="4" id="KW-0378">Hydrolase</keyword>
<keyword evidence="3" id="KW-0677">Repeat</keyword>